<dbReference type="Gene3D" id="3.30.450.20">
    <property type="entry name" value="PAS domain"/>
    <property type="match status" value="2"/>
</dbReference>
<dbReference type="SMART" id="SM00091">
    <property type="entry name" value="PAS"/>
    <property type="match status" value="2"/>
</dbReference>
<dbReference type="SMART" id="SM00086">
    <property type="entry name" value="PAC"/>
    <property type="match status" value="1"/>
</dbReference>
<dbReference type="RefSeq" id="WP_084045184.1">
    <property type="nucleotide sequence ID" value="NZ_FWWU01000002.1"/>
</dbReference>
<dbReference type="SUPFAM" id="SSF55781">
    <property type="entry name" value="GAF domain-like"/>
    <property type="match status" value="2"/>
</dbReference>
<keyword evidence="5" id="KW-0418">Kinase</keyword>
<organism evidence="9 10">
    <name type="scientific">Deinococcus hopiensis KR-140</name>
    <dbReference type="NCBI Taxonomy" id="695939"/>
    <lineage>
        <taxon>Bacteria</taxon>
        <taxon>Thermotogati</taxon>
        <taxon>Deinococcota</taxon>
        <taxon>Deinococci</taxon>
        <taxon>Deinococcales</taxon>
        <taxon>Deinococcaceae</taxon>
        <taxon>Deinococcus</taxon>
    </lineage>
</organism>
<dbReference type="SMART" id="SM00065">
    <property type="entry name" value="GAF"/>
    <property type="match status" value="2"/>
</dbReference>
<dbReference type="OrthoDB" id="5524356at2"/>
<dbReference type="Proteomes" id="UP000192582">
    <property type="component" value="Unassembled WGS sequence"/>
</dbReference>
<dbReference type="SUPFAM" id="SSF47384">
    <property type="entry name" value="Homodimeric domain of signal transducing histidine kinase"/>
    <property type="match status" value="1"/>
</dbReference>
<dbReference type="GO" id="GO:0006355">
    <property type="term" value="P:regulation of DNA-templated transcription"/>
    <property type="evidence" value="ECO:0007669"/>
    <property type="project" value="InterPro"/>
</dbReference>
<dbReference type="PROSITE" id="PS50109">
    <property type="entry name" value="HIS_KIN"/>
    <property type="match status" value="1"/>
</dbReference>
<comment type="catalytic activity">
    <reaction evidence="1">
        <text>ATP + protein L-histidine = ADP + protein N-phospho-L-histidine.</text>
        <dbReference type="EC" id="2.7.13.3"/>
    </reaction>
</comment>
<dbReference type="PROSITE" id="PS50112">
    <property type="entry name" value="PAS"/>
    <property type="match status" value="2"/>
</dbReference>
<dbReference type="AlphaFoldDB" id="A0A1W1UB94"/>
<dbReference type="Pfam" id="PF13185">
    <property type="entry name" value="GAF_2"/>
    <property type="match status" value="1"/>
</dbReference>
<feature type="domain" description="PAS" evidence="7">
    <location>
        <begin position="9"/>
        <end position="62"/>
    </location>
</feature>
<sequence>MTPSHGLPNLTALAALLETMADIIFTVDHHGVITYVNPSGAALVGLRTDEVIGRHLEHDFSHMSSAEWAAVTRRAVDTGGPMEYTAFNTHLGRWLRGQVLPVEGGLAVQLRDVTAPYRAEQLHRVTAALGTAQTEAEVVHVVLEQTVPAVGAYRAAVLTLSGDRQALELLSEVGYASKERERFQRLPLARDLPACRAAQDGTPVFASMPGVAREFRDWDEVRSAETQSIAALPLTFADEVQAVLVLSFDVLREFNEAERQFLITLTGVGTQALERARLYDTERRDRVRATMLAEAGTLLTTSLQVEATLEGLTQLALTHVADWAAVYLPNSEGVLTPVAVAHRDPTLVELLRTFVAQNPADPHAPGSTAWVMRTGESFLLPVVPPAVIDAIENLEQRTAIVRMGFHSLIHVPLTVGGRTVGVLGLASSSPEHTYGPEDLRLAEALAARAASALENATLYELSQRSEQRYRSLVDATRQTVWTNDPGGEMKGEQPGWAALTGQSEGEYGGYGWADALHPDDRAQSVGVWEEAVMRRAACAMQHRVRVADGTYRHFDVRAVPVLNADGTIREWVGVHTDITAQVQVEAELERRVEERTEALARSNAELERFAYVASHDLQEPLRTIASLTGLLERRYAELYDERGRTLLSQIIGGTIRMKTLLDDLLVYSRLGAERLTLEPVATTSAVEEALGRLGKSLAESGGEVDHAALPVVSGNAFQLTQLFQNLIGNALKFRRPGVVPQVRISAVREGAFWQFSVRDNGIGIEPQYLERIFVIFQRLHLREQYGGTGLGLAICQKIVQRHGGRMWVESTPGVGSTFSFTLKAL</sequence>
<dbReference type="CDD" id="cd00130">
    <property type="entry name" value="PAS"/>
    <property type="match status" value="2"/>
</dbReference>
<evidence type="ECO:0000313" key="9">
    <source>
        <dbReference type="EMBL" id="SMB78323.1"/>
    </source>
</evidence>
<dbReference type="InterPro" id="IPR003018">
    <property type="entry name" value="GAF"/>
</dbReference>
<dbReference type="CDD" id="cd16921">
    <property type="entry name" value="HATPase_FilI-like"/>
    <property type="match status" value="1"/>
</dbReference>
<evidence type="ECO:0000256" key="1">
    <source>
        <dbReference type="ARBA" id="ARBA00000085"/>
    </source>
</evidence>
<dbReference type="InterPro" id="IPR013767">
    <property type="entry name" value="PAS_fold"/>
</dbReference>
<evidence type="ECO:0000256" key="4">
    <source>
        <dbReference type="ARBA" id="ARBA00022679"/>
    </source>
</evidence>
<dbReference type="SMART" id="SM00387">
    <property type="entry name" value="HATPase_c"/>
    <property type="match status" value="1"/>
</dbReference>
<feature type="domain" description="Histidine kinase" evidence="6">
    <location>
        <begin position="612"/>
        <end position="825"/>
    </location>
</feature>
<keyword evidence="4" id="KW-0808">Transferase</keyword>
<dbReference type="InterPro" id="IPR001610">
    <property type="entry name" value="PAC"/>
</dbReference>
<dbReference type="Pfam" id="PF02518">
    <property type="entry name" value="HATPase_c"/>
    <property type="match status" value="1"/>
</dbReference>
<dbReference type="InterPro" id="IPR005467">
    <property type="entry name" value="His_kinase_dom"/>
</dbReference>
<dbReference type="Pfam" id="PF01590">
    <property type="entry name" value="GAF"/>
    <property type="match status" value="1"/>
</dbReference>
<keyword evidence="3" id="KW-0597">Phosphoprotein</keyword>
<dbReference type="PROSITE" id="PS50113">
    <property type="entry name" value="PAC"/>
    <property type="match status" value="1"/>
</dbReference>
<dbReference type="STRING" id="695939.SAMN00790413_06603"/>
<evidence type="ECO:0000259" key="6">
    <source>
        <dbReference type="PROSITE" id="PS50109"/>
    </source>
</evidence>
<gene>
    <name evidence="9" type="ORF">SAMN00790413_06603</name>
</gene>
<dbReference type="InterPro" id="IPR036097">
    <property type="entry name" value="HisK_dim/P_sf"/>
</dbReference>
<feature type="domain" description="PAS" evidence="7">
    <location>
        <begin position="465"/>
        <end position="535"/>
    </location>
</feature>
<dbReference type="InterPro" id="IPR013655">
    <property type="entry name" value="PAS_fold_3"/>
</dbReference>
<evidence type="ECO:0000256" key="2">
    <source>
        <dbReference type="ARBA" id="ARBA00012438"/>
    </source>
</evidence>
<dbReference type="Pfam" id="PF00512">
    <property type="entry name" value="HisKA"/>
    <property type="match status" value="1"/>
</dbReference>
<feature type="domain" description="PAC" evidence="8">
    <location>
        <begin position="538"/>
        <end position="590"/>
    </location>
</feature>
<dbReference type="Pfam" id="PF08447">
    <property type="entry name" value="PAS_3"/>
    <property type="match status" value="1"/>
</dbReference>
<protein>
    <recommendedName>
        <fullName evidence="2">histidine kinase</fullName>
        <ecNumber evidence="2">2.7.13.3</ecNumber>
    </recommendedName>
</protein>
<name>A0A1W1UB94_9DEIO</name>
<dbReference type="EC" id="2.7.13.3" evidence="2"/>
<dbReference type="SUPFAM" id="SSF55785">
    <property type="entry name" value="PYP-like sensor domain (PAS domain)"/>
    <property type="match status" value="2"/>
</dbReference>
<dbReference type="InterPro" id="IPR035965">
    <property type="entry name" value="PAS-like_dom_sf"/>
</dbReference>
<dbReference type="InterPro" id="IPR000014">
    <property type="entry name" value="PAS"/>
</dbReference>
<dbReference type="CDD" id="cd00082">
    <property type="entry name" value="HisKA"/>
    <property type="match status" value="1"/>
</dbReference>
<reference evidence="9 10" key="1">
    <citation type="submission" date="2017-04" db="EMBL/GenBank/DDBJ databases">
        <authorList>
            <person name="Afonso C.L."/>
            <person name="Miller P.J."/>
            <person name="Scott M.A."/>
            <person name="Spackman E."/>
            <person name="Goraichik I."/>
            <person name="Dimitrov K.M."/>
            <person name="Suarez D.L."/>
            <person name="Swayne D.E."/>
        </authorList>
    </citation>
    <scope>NUCLEOTIDE SEQUENCE [LARGE SCALE GENOMIC DNA]</scope>
    <source>
        <strain evidence="9 10">KR-140</strain>
    </source>
</reference>
<dbReference type="Gene3D" id="1.10.287.130">
    <property type="match status" value="1"/>
</dbReference>
<dbReference type="Gene3D" id="3.30.450.40">
    <property type="match status" value="2"/>
</dbReference>
<dbReference type="EMBL" id="FWWU01000002">
    <property type="protein sequence ID" value="SMB78323.1"/>
    <property type="molecule type" value="Genomic_DNA"/>
</dbReference>
<keyword evidence="10" id="KW-1185">Reference proteome</keyword>
<dbReference type="PRINTS" id="PR00344">
    <property type="entry name" value="BCTRLSENSOR"/>
</dbReference>
<dbReference type="InterPro" id="IPR003594">
    <property type="entry name" value="HATPase_dom"/>
</dbReference>
<evidence type="ECO:0000259" key="7">
    <source>
        <dbReference type="PROSITE" id="PS50112"/>
    </source>
</evidence>
<dbReference type="InterPro" id="IPR052162">
    <property type="entry name" value="Sensor_kinase/Photoreceptor"/>
</dbReference>
<dbReference type="InterPro" id="IPR029016">
    <property type="entry name" value="GAF-like_dom_sf"/>
</dbReference>
<dbReference type="InterPro" id="IPR036890">
    <property type="entry name" value="HATPase_C_sf"/>
</dbReference>
<evidence type="ECO:0000259" key="8">
    <source>
        <dbReference type="PROSITE" id="PS50113"/>
    </source>
</evidence>
<dbReference type="FunFam" id="3.30.450.20:FF:000099">
    <property type="entry name" value="Sensory box sensor histidine kinase"/>
    <property type="match status" value="1"/>
</dbReference>
<dbReference type="InterPro" id="IPR003661">
    <property type="entry name" value="HisK_dim/P_dom"/>
</dbReference>
<evidence type="ECO:0000256" key="5">
    <source>
        <dbReference type="ARBA" id="ARBA00022777"/>
    </source>
</evidence>
<dbReference type="SMART" id="SM00388">
    <property type="entry name" value="HisKA"/>
    <property type="match status" value="1"/>
</dbReference>
<dbReference type="FunFam" id="3.30.565.10:FF:000006">
    <property type="entry name" value="Sensor histidine kinase WalK"/>
    <property type="match status" value="1"/>
</dbReference>
<dbReference type="GO" id="GO:0000155">
    <property type="term" value="F:phosphorelay sensor kinase activity"/>
    <property type="evidence" value="ECO:0007669"/>
    <property type="project" value="InterPro"/>
</dbReference>
<dbReference type="SUPFAM" id="SSF55874">
    <property type="entry name" value="ATPase domain of HSP90 chaperone/DNA topoisomerase II/histidine kinase"/>
    <property type="match status" value="1"/>
</dbReference>
<dbReference type="Gene3D" id="3.30.565.10">
    <property type="entry name" value="Histidine kinase-like ATPase, C-terminal domain"/>
    <property type="match status" value="1"/>
</dbReference>
<dbReference type="InterPro" id="IPR004358">
    <property type="entry name" value="Sig_transdc_His_kin-like_C"/>
</dbReference>
<dbReference type="InterPro" id="IPR000700">
    <property type="entry name" value="PAS-assoc_C"/>
</dbReference>
<dbReference type="PANTHER" id="PTHR43304">
    <property type="entry name" value="PHYTOCHROME-LIKE PROTEIN CPH1"/>
    <property type="match status" value="1"/>
</dbReference>
<dbReference type="NCBIfam" id="TIGR00229">
    <property type="entry name" value="sensory_box"/>
    <property type="match status" value="2"/>
</dbReference>
<evidence type="ECO:0000313" key="10">
    <source>
        <dbReference type="Proteomes" id="UP000192582"/>
    </source>
</evidence>
<dbReference type="Pfam" id="PF00989">
    <property type="entry name" value="PAS"/>
    <property type="match status" value="1"/>
</dbReference>
<dbReference type="PANTHER" id="PTHR43304:SF1">
    <property type="entry name" value="PAC DOMAIN-CONTAINING PROTEIN"/>
    <property type="match status" value="1"/>
</dbReference>
<accession>A0A1W1UB94</accession>
<evidence type="ECO:0000256" key="3">
    <source>
        <dbReference type="ARBA" id="ARBA00022553"/>
    </source>
</evidence>
<proteinExistence type="predicted"/>